<dbReference type="AlphaFoldDB" id="A0A398B7I7"/>
<name>A0A398B7I7_9BACI</name>
<sequence length="61" mass="7170">MAIRCGDCYSLLEDQDHVVLDEFNTLRHTYCGYDLVSELVQDVGTYKNIKEKYQFFGEEVK</sequence>
<dbReference type="RefSeq" id="WP_119117192.1">
    <property type="nucleotide sequence ID" value="NZ_CP085714.1"/>
</dbReference>
<evidence type="ECO:0000313" key="2">
    <source>
        <dbReference type="Proteomes" id="UP000266016"/>
    </source>
</evidence>
<keyword evidence="2" id="KW-1185">Reference proteome</keyword>
<gene>
    <name evidence="1" type="ORF">D1953_10760</name>
</gene>
<comment type="caution">
    <text evidence="1">The sequence shown here is derived from an EMBL/GenBank/DDBJ whole genome shotgun (WGS) entry which is preliminary data.</text>
</comment>
<organism evidence="1 2">
    <name type="scientific">Peribacillus asahii</name>
    <dbReference type="NCBI Taxonomy" id="228899"/>
    <lineage>
        <taxon>Bacteria</taxon>
        <taxon>Bacillati</taxon>
        <taxon>Bacillota</taxon>
        <taxon>Bacilli</taxon>
        <taxon>Bacillales</taxon>
        <taxon>Bacillaceae</taxon>
        <taxon>Peribacillus</taxon>
    </lineage>
</organism>
<accession>A0A398B7I7</accession>
<proteinExistence type="predicted"/>
<evidence type="ECO:0000313" key="1">
    <source>
        <dbReference type="EMBL" id="RID85925.1"/>
    </source>
</evidence>
<dbReference type="EMBL" id="QWVS01000017">
    <property type="protein sequence ID" value="RID85925.1"/>
    <property type="molecule type" value="Genomic_DNA"/>
</dbReference>
<dbReference type="Proteomes" id="UP000266016">
    <property type="component" value="Unassembled WGS sequence"/>
</dbReference>
<reference evidence="1 2" key="1">
    <citation type="submission" date="2018-08" db="EMBL/GenBank/DDBJ databases">
        <title>Bacillus jemisoniae sp. nov., Bacillus chryseoplanitiae sp. nov., Bacillus resnikiae sp. nov., and Bacillus frankliniae sp. nov., isolated from Viking spacecraft and associated surfaces.</title>
        <authorList>
            <person name="Seuylemezian A."/>
            <person name="Vaishampayan P."/>
        </authorList>
    </citation>
    <scope>NUCLEOTIDE SEQUENCE [LARGE SCALE GENOMIC DNA]</scope>
    <source>
        <strain evidence="1 2">MA001</strain>
    </source>
</reference>
<protein>
    <submittedName>
        <fullName evidence="1">Uncharacterized protein</fullName>
    </submittedName>
</protein>